<dbReference type="AlphaFoldDB" id="A0A420IIJ3"/>
<reference evidence="1 2" key="1">
    <citation type="journal article" date="2018" name="BMC Genomics">
        <title>Comparative genome analyses reveal sequence features reflecting distinct modes of host-adaptation between dicot and monocot powdery mildew.</title>
        <authorList>
            <person name="Wu Y."/>
            <person name="Ma X."/>
            <person name="Pan Z."/>
            <person name="Kale S.D."/>
            <person name="Song Y."/>
            <person name="King H."/>
            <person name="Zhang Q."/>
            <person name="Presley C."/>
            <person name="Deng X."/>
            <person name="Wei C.I."/>
            <person name="Xiao S."/>
        </authorList>
    </citation>
    <scope>NUCLEOTIDE SEQUENCE [LARGE SCALE GENOMIC DNA]</scope>
    <source>
        <strain evidence="1">UMSG1</strain>
    </source>
</reference>
<accession>A0A420IIJ3</accession>
<protein>
    <submittedName>
        <fullName evidence="1">Uncharacterized protein</fullName>
    </submittedName>
</protein>
<gene>
    <name evidence="1" type="ORF">GcM1_240140</name>
</gene>
<comment type="caution">
    <text evidence="1">The sequence shown here is derived from an EMBL/GenBank/DDBJ whole genome shotgun (WGS) entry which is preliminary data.</text>
</comment>
<dbReference type="EMBL" id="MCBS01024006">
    <property type="protein sequence ID" value="RKF74355.1"/>
    <property type="molecule type" value="Genomic_DNA"/>
</dbReference>
<name>A0A420IIJ3_9PEZI</name>
<sequence length="179" mass="20182">MPRTARFSPIRHILDAFCGEIESLQNSHNDNESSDFSDSSESSAFTQSTMISYKKIQPQDLCNLLYFQLIGPLTIQGLCHEMPSNRKNVSLGCDLLVLGALSLEAANSVRNDATSFLKKTVSFVEFVVENRGHWIESDFKKAIYRLISTTLPLPHKKKVSKKKRLRNIFTMLSEGILAK</sequence>
<evidence type="ECO:0000313" key="2">
    <source>
        <dbReference type="Proteomes" id="UP000285326"/>
    </source>
</evidence>
<evidence type="ECO:0000313" key="1">
    <source>
        <dbReference type="EMBL" id="RKF74355.1"/>
    </source>
</evidence>
<organism evidence="1 2">
    <name type="scientific">Golovinomyces cichoracearum</name>
    <dbReference type="NCBI Taxonomy" id="62708"/>
    <lineage>
        <taxon>Eukaryota</taxon>
        <taxon>Fungi</taxon>
        <taxon>Dikarya</taxon>
        <taxon>Ascomycota</taxon>
        <taxon>Pezizomycotina</taxon>
        <taxon>Leotiomycetes</taxon>
        <taxon>Erysiphales</taxon>
        <taxon>Erysiphaceae</taxon>
        <taxon>Golovinomyces</taxon>
    </lineage>
</organism>
<dbReference type="Proteomes" id="UP000285326">
    <property type="component" value="Unassembled WGS sequence"/>
</dbReference>
<proteinExistence type="predicted"/>